<evidence type="ECO:0000256" key="2">
    <source>
        <dbReference type="ARBA" id="ARBA00012438"/>
    </source>
</evidence>
<sequence>MGVPVGDGVLAVGLTVAAAVVGQQYHPAGWPPFDLFAYALSALVSLPLALRGIAPFLALVSSCLAFAAYLAAGYQPSLNFWCPAIALYSVAAHRSTRASAVGAALAAAVIFYSGLAAREPGVLVAVVQAVVVPAVVWVFGHRSRQLAERNHQLAEVTAQLHREQEWRARQAVAEEQRRIARELHDVIAHHMSVISVQSGMAGYVFSSAPETARTALGTIAKSSQEALRELRRMLTLLRHGSEDDAPAGAGEARDAYAPVPGLAQVADLAERVRTAGVSVEVRTSGEPRTLPQGMELCAFRVVQESLTNVIKHAPSADASVHIEYRRRELVVTVSDNGRSTGRSVRANVAPPSGHGLIGMRERARLYGGTADAGPRTEGGFRVRLTLPVSSERFDPEGGRPPA</sequence>
<dbReference type="GO" id="GO:0005524">
    <property type="term" value="F:ATP binding"/>
    <property type="evidence" value="ECO:0007669"/>
    <property type="project" value="UniProtKB-KW"/>
</dbReference>
<dbReference type="GO" id="GO:0016020">
    <property type="term" value="C:membrane"/>
    <property type="evidence" value="ECO:0007669"/>
    <property type="project" value="InterPro"/>
</dbReference>
<keyword evidence="3" id="KW-0597">Phosphoprotein</keyword>
<dbReference type="GO" id="GO:0046983">
    <property type="term" value="F:protein dimerization activity"/>
    <property type="evidence" value="ECO:0007669"/>
    <property type="project" value="InterPro"/>
</dbReference>
<evidence type="ECO:0000256" key="3">
    <source>
        <dbReference type="ARBA" id="ARBA00022553"/>
    </source>
</evidence>
<evidence type="ECO:0000256" key="8">
    <source>
        <dbReference type="ARBA" id="ARBA00023012"/>
    </source>
</evidence>
<evidence type="ECO:0000256" key="1">
    <source>
        <dbReference type="ARBA" id="ARBA00000085"/>
    </source>
</evidence>
<feature type="domain" description="Histidine kinase" evidence="11">
    <location>
        <begin position="300"/>
        <end position="390"/>
    </location>
</feature>
<dbReference type="InterPro" id="IPR036890">
    <property type="entry name" value="HATPase_C_sf"/>
</dbReference>
<comment type="caution">
    <text evidence="12">The sequence shown here is derived from an EMBL/GenBank/DDBJ whole genome shotgun (WGS) entry which is preliminary data.</text>
</comment>
<keyword evidence="10" id="KW-0812">Transmembrane</keyword>
<dbReference type="InterPro" id="IPR055558">
    <property type="entry name" value="DUF7134"/>
</dbReference>
<dbReference type="SMART" id="SM00387">
    <property type="entry name" value="HATPase_c"/>
    <property type="match status" value="1"/>
</dbReference>
<keyword evidence="6 12" id="KW-0418">Kinase</keyword>
<keyword evidence="10" id="KW-0472">Membrane</keyword>
<dbReference type="PROSITE" id="PS50109">
    <property type="entry name" value="HIS_KIN"/>
    <property type="match status" value="1"/>
</dbReference>
<keyword evidence="4" id="KW-0808">Transferase</keyword>
<evidence type="ECO:0000256" key="7">
    <source>
        <dbReference type="ARBA" id="ARBA00022840"/>
    </source>
</evidence>
<dbReference type="Gene3D" id="1.20.5.1930">
    <property type="match status" value="1"/>
</dbReference>
<dbReference type="Proteomes" id="UP000677413">
    <property type="component" value="Unassembled WGS sequence"/>
</dbReference>
<dbReference type="Gene3D" id="3.30.565.10">
    <property type="entry name" value="Histidine kinase-like ATPase, C-terminal domain"/>
    <property type="match status" value="1"/>
</dbReference>
<dbReference type="PANTHER" id="PTHR24421">
    <property type="entry name" value="NITRATE/NITRITE SENSOR PROTEIN NARX-RELATED"/>
    <property type="match status" value="1"/>
</dbReference>
<accession>A0A941BB44</accession>
<dbReference type="InterPro" id="IPR011712">
    <property type="entry name" value="Sig_transdc_His_kin_sub3_dim/P"/>
</dbReference>
<feature type="transmembrane region" description="Helical" evidence="10">
    <location>
        <begin position="53"/>
        <end position="74"/>
    </location>
</feature>
<keyword evidence="5" id="KW-0547">Nucleotide-binding</keyword>
<dbReference type="EC" id="2.7.13.3" evidence="2"/>
<evidence type="ECO:0000313" key="12">
    <source>
        <dbReference type="EMBL" id="MBQ0851788.1"/>
    </source>
</evidence>
<evidence type="ECO:0000259" key="11">
    <source>
        <dbReference type="PROSITE" id="PS50109"/>
    </source>
</evidence>
<evidence type="ECO:0000256" key="5">
    <source>
        <dbReference type="ARBA" id="ARBA00022741"/>
    </source>
</evidence>
<dbReference type="SUPFAM" id="SSF55874">
    <property type="entry name" value="ATPase domain of HSP90 chaperone/DNA topoisomerase II/histidine kinase"/>
    <property type="match status" value="1"/>
</dbReference>
<dbReference type="CDD" id="cd16917">
    <property type="entry name" value="HATPase_UhpB-NarQ-NarX-like"/>
    <property type="match status" value="1"/>
</dbReference>
<dbReference type="InterPro" id="IPR050482">
    <property type="entry name" value="Sensor_HK_TwoCompSys"/>
</dbReference>
<evidence type="ECO:0000256" key="9">
    <source>
        <dbReference type="SAM" id="MobiDB-lite"/>
    </source>
</evidence>
<keyword evidence="10" id="KW-1133">Transmembrane helix</keyword>
<reference evidence="12 13" key="1">
    <citation type="submission" date="2021-04" db="EMBL/GenBank/DDBJ databases">
        <authorList>
            <person name="Tang X."/>
            <person name="Zhou X."/>
            <person name="Chen X."/>
            <person name="Cernava T."/>
            <person name="Zhang C."/>
        </authorList>
    </citation>
    <scope>NUCLEOTIDE SEQUENCE [LARGE SCALE GENOMIC DNA]</scope>
    <source>
        <strain evidence="12 13">BH-SS-21</strain>
    </source>
</reference>
<dbReference type="AlphaFoldDB" id="A0A941BB44"/>
<dbReference type="Pfam" id="PF07730">
    <property type="entry name" value="HisKA_3"/>
    <property type="match status" value="1"/>
</dbReference>
<protein>
    <recommendedName>
        <fullName evidence="2">histidine kinase</fullName>
        <ecNumber evidence="2">2.7.13.3</ecNumber>
    </recommendedName>
</protein>
<dbReference type="GO" id="GO:0000155">
    <property type="term" value="F:phosphorelay sensor kinase activity"/>
    <property type="evidence" value="ECO:0007669"/>
    <property type="project" value="InterPro"/>
</dbReference>
<gene>
    <name evidence="12" type="ORF">J8N05_26855</name>
</gene>
<keyword evidence="7" id="KW-0067">ATP-binding</keyword>
<evidence type="ECO:0000256" key="6">
    <source>
        <dbReference type="ARBA" id="ARBA00022777"/>
    </source>
</evidence>
<proteinExistence type="predicted"/>
<feature type="region of interest" description="Disordered" evidence="9">
    <location>
        <begin position="337"/>
        <end position="356"/>
    </location>
</feature>
<comment type="catalytic activity">
    <reaction evidence="1">
        <text>ATP + protein L-histidine = ADP + protein N-phospho-L-histidine.</text>
        <dbReference type="EC" id="2.7.13.3"/>
    </reaction>
</comment>
<name>A0A941BB44_9ACTN</name>
<keyword evidence="13" id="KW-1185">Reference proteome</keyword>
<evidence type="ECO:0000313" key="13">
    <source>
        <dbReference type="Proteomes" id="UP000677413"/>
    </source>
</evidence>
<dbReference type="Pfam" id="PF02518">
    <property type="entry name" value="HATPase_c"/>
    <property type="match status" value="1"/>
</dbReference>
<organism evidence="12 13">
    <name type="scientific">Streptomyces liliiviolaceus</name>
    <dbReference type="NCBI Taxonomy" id="2823109"/>
    <lineage>
        <taxon>Bacteria</taxon>
        <taxon>Bacillati</taxon>
        <taxon>Actinomycetota</taxon>
        <taxon>Actinomycetes</taxon>
        <taxon>Kitasatosporales</taxon>
        <taxon>Streptomycetaceae</taxon>
        <taxon>Streptomyces</taxon>
    </lineage>
</organism>
<dbReference type="PANTHER" id="PTHR24421:SF10">
    <property type="entry name" value="NITRATE_NITRITE SENSOR PROTEIN NARQ"/>
    <property type="match status" value="1"/>
</dbReference>
<dbReference type="InterPro" id="IPR005467">
    <property type="entry name" value="His_kinase_dom"/>
</dbReference>
<dbReference type="InterPro" id="IPR003594">
    <property type="entry name" value="HATPase_dom"/>
</dbReference>
<dbReference type="Pfam" id="PF23539">
    <property type="entry name" value="DUF7134"/>
    <property type="match status" value="1"/>
</dbReference>
<keyword evidence="8" id="KW-0902">Two-component regulatory system</keyword>
<feature type="transmembrane region" description="Helical" evidence="10">
    <location>
        <begin position="121"/>
        <end position="140"/>
    </location>
</feature>
<evidence type="ECO:0000256" key="10">
    <source>
        <dbReference type="SAM" id="Phobius"/>
    </source>
</evidence>
<evidence type="ECO:0000256" key="4">
    <source>
        <dbReference type="ARBA" id="ARBA00022679"/>
    </source>
</evidence>
<dbReference type="EMBL" id="JAGPYQ010000001">
    <property type="protein sequence ID" value="MBQ0851788.1"/>
    <property type="molecule type" value="Genomic_DNA"/>
</dbReference>
<feature type="transmembrane region" description="Helical" evidence="10">
    <location>
        <begin position="95"/>
        <end position="115"/>
    </location>
</feature>